<proteinExistence type="predicted"/>
<keyword evidence="2" id="KW-1185">Reference proteome</keyword>
<accession>A0A8S3XL87</accession>
<name>A0A8S3XL87_PARAO</name>
<organism evidence="1 2">
    <name type="scientific">Parnassius apollo</name>
    <name type="common">Apollo butterfly</name>
    <name type="synonym">Papilio apollo</name>
    <dbReference type="NCBI Taxonomy" id="110799"/>
    <lineage>
        <taxon>Eukaryota</taxon>
        <taxon>Metazoa</taxon>
        <taxon>Ecdysozoa</taxon>
        <taxon>Arthropoda</taxon>
        <taxon>Hexapoda</taxon>
        <taxon>Insecta</taxon>
        <taxon>Pterygota</taxon>
        <taxon>Neoptera</taxon>
        <taxon>Endopterygota</taxon>
        <taxon>Lepidoptera</taxon>
        <taxon>Glossata</taxon>
        <taxon>Ditrysia</taxon>
        <taxon>Papilionoidea</taxon>
        <taxon>Papilionidae</taxon>
        <taxon>Parnassiinae</taxon>
        <taxon>Parnassini</taxon>
        <taxon>Parnassius</taxon>
        <taxon>Parnassius</taxon>
    </lineage>
</organism>
<dbReference type="AlphaFoldDB" id="A0A8S3XL87"/>
<protein>
    <submittedName>
        <fullName evidence="1">(apollo) hypothetical protein</fullName>
    </submittedName>
</protein>
<dbReference type="OrthoDB" id="1101576at2759"/>
<dbReference type="PANTHER" id="PTHR45913:SF19">
    <property type="entry name" value="LOW QUALITY PROTEIN: ZINC FINGER BED DOMAIN-CONTAINING PROTEIN 5-LIKE"/>
    <property type="match status" value="1"/>
</dbReference>
<dbReference type="Proteomes" id="UP000691718">
    <property type="component" value="Unassembled WGS sequence"/>
</dbReference>
<evidence type="ECO:0000313" key="1">
    <source>
        <dbReference type="EMBL" id="CAG5026157.1"/>
    </source>
</evidence>
<dbReference type="PANTHER" id="PTHR45913">
    <property type="entry name" value="EPM2A-INTERACTING PROTEIN 1"/>
    <property type="match status" value="1"/>
</dbReference>
<evidence type="ECO:0000313" key="2">
    <source>
        <dbReference type="Proteomes" id="UP000691718"/>
    </source>
</evidence>
<comment type="caution">
    <text evidence="1">The sequence shown here is derived from an EMBL/GenBank/DDBJ whole genome shotgun (WGS) entry which is preliminary data.</text>
</comment>
<gene>
    <name evidence="1" type="ORF">PAPOLLO_LOCUS18543</name>
</gene>
<reference evidence="1" key="1">
    <citation type="submission" date="2021-04" db="EMBL/GenBank/DDBJ databases">
        <authorList>
            <person name="Tunstrom K."/>
        </authorList>
    </citation>
    <scope>NUCLEOTIDE SEQUENCE</scope>
</reference>
<dbReference type="EMBL" id="CAJQZP010001176">
    <property type="protein sequence ID" value="CAG5026157.1"/>
    <property type="molecule type" value="Genomic_DNA"/>
</dbReference>
<sequence>MFNPYNHCLVMREGARPTREARRHLQVGAVAGGGYHCGHSRAYVSHAPQSLRRPRLANTCTFVSKRLAIVSQKSHTIRETLVKPCLLKAADIVLGPETKQKFSQIPLSDNTVKRRIDDMAEDIKNQVVEAVRESCFFAIELDESTDVAQCCQLLVFVRYIQNETIKDELLFSTELTTTSKAIDIMTAISEFFDKHELSWKKLIGVCTDGGPAMLGSRSGFVQLVKEKNPNVITIHCFIHRQALAAKTLPKELYDVLKLYIKIVNDVKKNIFNSLNTLNLKLQGGDSKIIHHRDAITPYTEKLQLWKRKILTSNYSCFPKLLPITEEACFKEILDVIDTTNQISNHLQHLTDEFKRYFPDSCNNIMYRLATDPFHVDIDMLPDTLQEQALEIKNDSAAQYNFEKMDKALFWIKYLKVYPSTAEQALKLFLPFSSTYLCEKPFSAVGAIKTKYRSKLDIASDLRCENYASSIRHIDSS</sequence>